<dbReference type="InterPro" id="IPR003609">
    <property type="entry name" value="Pan_app"/>
</dbReference>
<proteinExistence type="predicted"/>
<keyword evidence="4" id="KW-1185">Reference proteome</keyword>
<dbReference type="EMBL" id="JABEBT010000006">
    <property type="protein sequence ID" value="KAF7639277.1"/>
    <property type="molecule type" value="Genomic_DNA"/>
</dbReference>
<feature type="domain" description="Apple" evidence="2">
    <location>
        <begin position="72"/>
        <end position="163"/>
    </location>
</feature>
<reference evidence="3" key="1">
    <citation type="journal article" date="2020" name="Ecol. Evol.">
        <title>Genome structure and content of the rice root-knot nematode (Meloidogyne graminicola).</title>
        <authorList>
            <person name="Phan N.T."/>
            <person name="Danchin E.G.J."/>
            <person name="Klopp C."/>
            <person name="Perfus-Barbeoch L."/>
            <person name="Kozlowski D.K."/>
            <person name="Koutsovoulos G.D."/>
            <person name="Lopez-Roques C."/>
            <person name="Bouchez O."/>
            <person name="Zahm M."/>
            <person name="Besnard G."/>
            <person name="Bellafiore S."/>
        </authorList>
    </citation>
    <scope>NUCLEOTIDE SEQUENCE</scope>
    <source>
        <strain evidence="3">VN-18</strain>
    </source>
</reference>
<organism evidence="3 4">
    <name type="scientific">Meloidogyne graminicola</name>
    <dbReference type="NCBI Taxonomy" id="189291"/>
    <lineage>
        <taxon>Eukaryota</taxon>
        <taxon>Metazoa</taxon>
        <taxon>Ecdysozoa</taxon>
        <taxon>Nematoda</taxon>
        <taxon>Chromadorea</taxon>
        <taxon>Rhabditida</taxon>
        <taxon>Tylenchina</taxon>
        <taxon>Tylenchomorpha</taxon>
        <taxon>Tylenchoidea</taxon>
        <taxon>Meloidogynidae</taxon>
        <taxon>Meloidogyninae</taxon>
        <taxon>Meloidogyne</taxon>
    </lineage>
</organism>
<sequence>MEEENENLKEEEEDNSQQSLEESNLMPTVQMLKIDKRPKQLGEEPEIRRHPRLDNYKTNYWKNQERKDNSGCGIGRQPIWLAVENARFSATEFSINSETAKECAKFCSNNTKINFIDENGRNKRCNAFSFNENEKKCEPAYSSIEFPSSLVQLSEADFTQRAFRRLCYSENFYPFTGCSDFIAFMDYRLSDIAISPKELYDGLPKNVQGLSACIELCVLANDFECLSGFFDALNGKCALYDVNSLSNPSSFCKHSGNGHQLYFEVS</sequence>
<dbReference type="AlphaFoldDB" id="A0A8T0A075"/>
<dbReference type="OrthoDB" id="5867217at2759"/>
<feature type="compositionally biased region" description="Acidic residues" evidence="1">
    <location>
        <begin position="1"/>
        <end position="15"/>
    </location>
</feature>
<evidence type="ECO:0000313" key="4">
    <source>
        <dbReference type="Proteomes" id="UP000605970"/>
    </source>
</evidence>
<feature type="compositionally biased region" description="Polar residues" evidence="1">
    <location>
        <begin position="16"/>
        <end position="27"/>
    </location>
</feature>
<dbReference type="PROSITE" id="PS50948">
    <property type="entry name" value="PAN"/>
    <property type="match status" value="1"/>
</dbReference>
<dbReference type="Proteomes" id="UP000605970">
    <property type="component" value="Unassembled WGS sequence"/>
</dbReference>
<gene>
    <name evidence="3" type="ORF">Mgra_00001238</name>
</gene>
<evidence type="ECO:0000256" key="1">
    <source>
        <dbReference type="SAM" id="MobiDB-lite"/>
    </source>
</evidence>
<evidence type="ECO:0000313" key="3">
    <source>
        <dbReference type="EMBL" id="KAF7639277.1"/>
    </source>
</evidence>
<dbReference type="SMART" id="SM00473">
    <property type="entry name" value="PAN_AP"/>
    <property type="match status" value="2"/>
</dbReference>
<name>A0A8T0A075_9BILA</name>
<feature type="compositionally biased region" description="Basic and acidic residues" evidence="1">
    <location>
        <begin position="33"/>
        <end position="46"/>
    </location>
</feature>
<comment type="caution">
    <text evidence="3">The sequence shown here is derived from an EMBL/GenBank/DDBJ whole genome shotgun (WGS) entry which is preliminary data.</text>
</comment>
<dbReference type="Pfam" id="PF00024">
    <property type="entry name" value="PAN_1"/>
    <property type="match status" value="1"/>
</dbReference>
<protein>
    <recommendedName>
        <fullName evidence="2">Apple domain-containing protein</fullName>
    </recommendedName>
</protein>
<feature type="region of interest" description="Disordered" evidence="1">
    <location>
        <begin position="1"/>
        <end position="46"/>
    </location>
</feature>
<dbReference type="SUPFAM" id="SSF57414">
    <property type="entry name" value="Hairpin loop containing domain-like"/>
    <property type="match status" value="2"/>
</dbReference>
<evidence type="ECO:0000259" key="2">
    <source>
        <dbReference type="PROSITE" id="PS50948"/>
    </source>
</evidence>
<accession>A0A8T0A075</accession>